<dbReference type="PROSITE" id="PS00028">
    <property type="entry name" value="ZINC_FINGER_C2H2_1"/>
    <property type="match status" value="2"/>
</dbReference>
<feature type="domain" description="C2H2-type" evidence="8">
    <location>
        <begin position="389"/>
        <end position="417"/>
    </location>
</feature>
<keyword evidence="6" id="KW-0862">Zinc</keyword>
<evidence type="ECO:0000256" key="6">
    <source>
        <dbReference type="PROSITE-ProRule" id="PRU00042"/>
    </source>
</evidence>
<keyword evidence="3" id="KW-0238">DNA-binding</keyword>
<dbReference type="Gene3D" id="3.30.160.60">
    <property type="entry name" value="Classic Zinc Finger"/>
    <property type="match status" value="1"/>
</dbReference>
<keyword evidence="5" id="KW-0539">Nucleus</keyword>
<proteinExistence type="predicted"/>
<evidence type="ECO:0000259" key="8">
    <source>
        <dbReference type="PROSITE" id="PS50157"/>
    </source>
</evidence>
<evidence type="ECO:0000256" key="7">
    <source>
        <dbReference type="SAM" id="MobiDB-lite"/>
    </source>
</evidence>
<dbReference type="InterPro" id="IPR037472">
    <property type="entry name" value="MBD8"/>
</dbReference>
<evidence type="ECO:0000256" key="4">
    <source>
        <dbReference type="ARBA" id="ARBA00023163"/>
    </source>
</evidence>
<evidence type="ECO:0000313" key="9">
    <source>
        <dbReference type="EMBL" id="KAJ7968230.1"/>
    </source>
</evidence>
<dbReference type="PROSITE" id="PS50157">
    <property type="entry name" value="ZINC_FINGER_C2H2_2"/>
    <property type="match status" value="2"/>
</dbReference>
<dbReference type="InterPro" id="IPR013087">
    <property type="entry name" value="Znf_C2H2_type"/>
</dbReference>
<dbReference type="SMART" id="SM00355">
    <property type="entry name" value="ZnF_C2H2"/>
    <property type="match status" value="2"/>
</dbReference>
<gene>
    <name evidence="9" type="ORF">O6P43_012364</name>
</gene>
<feature type="region of interest" description="Disordered" evidence="7">
    <location>
        <begin position="62"/>
        <end position="115"/>
    </location>
</feature>
<accession>A0AAD7M3W2</accession>
<keyword evidence="6" id="KW-0479">Metal-binding</keyword>
<dbReference type="AlphaFoldDB" id="A0AAD7M3W2"/>
<dbReference type="GO" id="GO:0008270">
    <property type="term" value="F:zinc ion binding"/>
    <property type="evidence" value="ECO:0007669"/>
    <property type="project" value="UniProtKB-KW"/>
</dbReference>
<reference evidence="9" key="1">
    <citation type="journal article" date="2023" name="Science">
        <title>Elucidation of the pathway for biosynthesis of saponin adjuvants from the soapbark tree.</title>
        <authorList>
            <person name="Reed J."/>
            <person name="Orme A."/>
            <person name="El-Demerdash A."/>
            <person name="Owen C."/>
            <person name="Martin L.B.B."/>
            <person name="Misra R.C."/>
            <person name="Kikuchi S."/>
            <person name="Rejzek M."/>
            <person name="Martin A.C."/>
            <person name="Harkess A."/>
            <person name="Leebens-Mack J."/>
            <person name="Louveau T."/>
            <person name="Stephenson M.J."/>
            <person name="Osbourn A."/>
        </authorList>
    </citation>
    <scope>NUCLEOTIDE SEQUENCE</scope>
    <source>
        <strain evidence="9">S10</strain>
    </source>
</reference>
<dbReference type="EMBL" id="JARAOO010000005">
    <property type="protein sequence ID" value="KAJ7968230.1"/>
    <property type="molecule type" value="Genomic_DNA"/>
</dbReference>
<dbReference type="GO" id="GO:0005634">
    <property type="term" value="C:nucleus"/>
    <property type="evidence" value="ECO:0007669"/>
    <property type="project" value="UniProtKB-SubCell"/>
</dbReference>
<feature type="domain" description="C2H2-type" evidence="8">
    <location>
        <begin position="436"/>
        <end position="463"/>
    </location>
</feature>
<protein>
    <submittedName>
        <fullName evidence="9">Methyl-cpg-binding domain-containing protein 8</fullName>
    </submittedName>
</protein>
<evidence type="ECO:0000256" key="1">
    <source>
        <dbReference type="ARBA" id="ARBA00004123"/>
    </source>
</evidence>
<dbReference type="PANTHER" id="PTHR37701">
    <property type="entry name" value="METHYL-CPG-BINDING DOMAIN-CONTAINING PROTEIN 8"/>
    <property type="match status" value="1"/>
</dbReference>
<sequence length="872" mass="96670">MVTTSTIPPASAPPQGLKLESLSRIDISTLSQSELQALSLCSPSAFDLHSTHDLVTPKIDRASFHESAGSRRQTYSRPRKPLSNSASPTGHRRRVAGLLPTPKLPPVPADDPENKENRKIIDYLKQFIRKDPKFDQVELISPTFSMSVSSNPEMKDGMVDMNGKVELGLVKFGGERKRKRGRKPKAKVHLEECYKGMEIVNKNGIAIDLAALANVEDPFSEELRKRTVGLETEEQLLGFLRDLSGQWGSRRKKRKIVDADNFGDVFPIGWKLLLGLKRKDGHAWIYCRRYISPTGQQFVSCKEASSHLQSFFGLRNAQWSIICRDENIQQDDNVTSENNANFTGEGESQRQIVVASSNLPSSSISNEREKEVSLLGIENLAEVQIHDLFECHKCSMTFDEKDSYLKHLLSSHQRTTRRYRLGSSVGDGVIVKDGKFECQFCHKVFLERRRYNGHVGIHVRNYVRRVEEPPGQTILHREVNSPTIDDMPARISKMDALIEIAQNSILEDSSVEPSNKTIDGSSPDNLNLVSAPEIAFGKSDHDVNFDSPVNELEMLGSVTERNLQRDLNEHMIFDGIFGRIDDSNETDANMDTHLDNADSLSANKQNVNVFETLRGKDGMALITDGFDEPQSKQERVSQSLLLAPVGNQIIPQTQNNTKSGCNNTEEHVKLDQVHNSPKDDELKFEFGGSNAISGDDNVSVTVKQISEENVVHSGVSISSMSLGHQLDSIPPSGGSTDKGEKQVCSVNQKHDNVNGFEDMRLDEIETLNYSFATGVESLSLPNVPVDLANSTDIKGAYATSAEVESQELLLNMAVRHQLTTVCVWCGVEFDHDAVDSEIQPDSVGFMCPTCKAKISGQINVLDSGSPMNSHGL</sequence>
<evidence type="ECO:0000313" key="10">
    <source>
        <dbReference type="Proteomes" id="UP001163823"/>
    </source>
</evidence>
<dbReference type="GO" id="GO:0003677">
    <property type="term" value="F:DNA binding"/>
    <property type="evidence" value="ECO:0007669"/>
    <property type="project" value="UniProtKB-KW"/>
</dbReference>
<dbReference type="Proteomes" id="UP001163823">
    <property type="component" value="Chromosome 5"/>
</dbReference>
<keyword evidence="4" id="KW-0804">Transcription</keyword>
<keyword evidence="6" id="KW-0863">Zinc-finger</keyword>
<evidence type="ECO:0000256" key="5">
    <source>
        <dbReference type="ARBA" id="ARBA00023242"/>
    </source>
</evidence>
<comment type="subcellular location">
    <subcellularLocation>
        <location evidence="1">Nucleus</location>
    </subcellularLocation>
</comment>
<keyword evidence="2" id="KW-0805">Transcription regulation</keyword>
<dbReference type="PANTHER" id="PTHR37701:SF19">
    <property type="entry name" value="METHYL-CPG-BINDING DOMAIN PROTEIN"/>
    <property type="match status" value="1"/>
</dbReference>
<organism evidence="9 10">
    <name type="scientific">Quillaja saponaria</name>
    <name type="common">Soap bark tree</name>
    <dbReference type="NCBI Taxonomy" id="32244"/>
    <lineage>
        <taxon>Eukaryota</taxon>
        <taxon>Viridiplantae</taxon>
        <taxon>Streptophyta</taxon>
        <taxon>Embryophyta</taxon>
        <taxon>Tracheophyta</taxon>
        <taxon>Spermatophyta</taxon>
        <taxon>Magnoliopsida</taxon>
        <taxon>eudicotyledons</taxon>
        <taxon>Gunneridae</taxon>
        <taxon>Pentapetalae</taxon>
        <taxon>rosids</taxon>
        <taxon>fabids</taxon>
        <taxon>Fabales</taxon>
        <taxon>Quillajaceae</taxon>
        <taxon>Quillaja</taxon>
    </lineage>
</organism>
<feature type="compositionally biased region" description="Polar residues" evidence="7">
    <location>
        <begin position="70"/>
        <end position="88"/>
    </location>
</feature>
<dbReference type="SUPFAM" id="SSF54171">
    <property type="entry name" value="DNA-binding domain"/>
    <property type="match status" value="1"/>
</dbReference>
<keyword evidence="10" id="KW-1185">Reference proteome</keyword>
<dbReference type="KEGG" id="qsa:O6P43_012364"/>
<evidence type="ECO:0000256" key="2">
    <source>
        <dbReference type="ARBA" id="ARBA00023015"/>
    </source>
</evidence>
<name>A0AAD7M3W2_QUISA</name>
<dbReference type="InterPro" id="IPR016177">
    <property type="entry name" value="DNA-bd_dom_sf"/>
</dbReference>
<evidence type="ECO:0000256" key="3">
    <source>
        <dbReference type="ARBA" id="ARBA00023125"/>
    </source>
</evidence>
<comment type="caution">
    <text evidence="9">The sequence shown here is derived from an EMBL/GenBank/DDBJ whole genome shotgun (WGS) entry which is preliminary data.</text>
</comment>